<keyword evidence="4" id="KW-1185">Reference proteome</keyword>
<dbReference type="InterPro" id="IPR045339">
    <property type="entry name" value="DUF6534"/>
</dbReference>
<evidence type="ECO:0000313" key="3">
    <source>
        <dbReference type="EMBL" id="KAF9457628.1"/>
    </source>
</evidence>
<feature type="transmembrane region" description="Helical" evidence="1">
    <location>
        <begin position="199"/>
        <end position="223"/>
    </location>
</feature>
<feature type="domain" description="DUF6534" evidence="2">
    <location>
        <begin position="162"/>
        <end position="252"/>
    </location>
</feature>
<proteinExistence type="predicted"/>
<evidence type="ECO:0000256" key="1">
    <source>
        <dbReference type="SAM" id="Phobius"/>
    </source>
</evidence>
<sequence length="317" mass="35718">MDLGPYSGVELLCTYFAMALWGVTCMQSFLYFFNNLKDPISLKLLVVWLWVMDTVHQCLLMSGSYKATVSGAVTLTNNVRTEYVIQILFTALVAVPVQTYFAFRIWIFAQERMIIPIFMAPAILFQLSEGIVLVIINLNATIGVQLTASTSQALFIANFVTSAVVDIMISAGLCLLLWQQMYRGESHRFDATTTMVQRLILFSILTGTWTALFAIAAMAMLLIFPKNFIYVGFYFMLCPVYCNTLLANLNARCYLRENHTHDQKMNLDLFKSTIRQSGSTACDPHFRSAFTMDDDRDGSSMGQVVNQGSQVPDHQRV</sequence>
<comment type="caution">
    <text evidence="3">The sequence shown here is derived from an EMBL/GenBank/DDBJ whole genome shotgun (WGS) entry which is preliminary data.</text>
</comment>
<feature type="transmembrane region" description="Helical" evidence="1">
    <location>
        <begin position="156"/>
        <end position="178"/>
    </location>
</feature>
<reference evidence="3" key="1">
    <citation type="submission" date="2020-11" db="EMBL/GenBank/DDBJ databases">
        <authorList>
            <consortium name="DOE Joint Genome Institute"/>
            <person name="Ahrendt S."/>
            <person name="Riley R."/>
            <person name="Andreopoulos W."/>
            <person name="Labutti K."/>
            <person name="Pangilinan J."/>
            <person name="Ruiz-Duenas F.J."/>
            <person name="Barrasa J.M."/>
            <person name="Sanchez-Garcia M."/>
            <person name="Camarero S."/>
            <person name="Miyauchi S."/>
            <person name="Serrano A."/>
            <person name="Linde D."/>
            <person name="Babiker R."/>
            <person name="Drula E."/>
            <person name="Ayuso-Fernandez I."/>
            <person name="Pacheco R."/>
            <person name="Padilla G."/>
            <person name="Ferreira P."/>
            <person name="Barriuso J."/>
            <person name="Kellner H."/>
            <person name="Castanera R."/>
            <person name="Alfaro M."/>
            <person name="Ramirez L."/>
            <person name="Pisabarro A.G."/>
            <person name="Kuo A."/>
            <person name="Tritt A."/>
            <person name="Lipzen A."/>
            <person name="He G."/>
            <person name="Yan M."/>
            <person name="Ng V."/>
            <person name="Cullen D."/>
            <person name="Martin F."/>
            <person name="Rosso M.-N."/>
            <person name="Henrissat B."/>
            <person name="Hibbett D."/>
            <person name="Martinez A.T."/>
            <person name="Grigoriev I.V."/>
        </authorList>
    </citation>
    <scope>NUCLEOTIDE SEQUENCE</scope>
    <source>
        <strain evidence="3">CBS 247.69</strain>
    </source>
</reference>
<gene>
    <name evidence="3" type="ORF">BDZ94DRAFT_1272723</name>
</gene>
<dbReference type="AlphaFoldDB" id="A0A9P6CE54"/>
<evidence type="ECO:0000313" key="4">
    <source>
        <dbReference type="Proteomes" id="UP000807353"/>
    </source>
</evidence>
<evidence type="ECO:0000259" key="2">
    <source>
        <dbReference type="Pfam" id="PF20152"/>
    </source>
</evidence>
<keyword evidence="1" id="KW-0812">Transmembrane</keyword>
<dbReference type="PANTHER" id="PTHR40465">
    <property type="entry name" value="CHROMOSOME 1, WHOLE GENOME SHOTGUN SEQUENCE"/>
    <property type="match status" value="1"/>
</dbReference>
<dbReference type="Pfam" id="PF20152">
    <property type="entry name" value="DUF6534"/>
    <property type="match status" value="1"/>
</dbReference>
<feature type="transmembrane region" description="Helical" evidence="1">
    <location>
        <begin position="83"/>
        <end position="103"/>
    </location>
</feature>
<name>A0A9P6CE54_9AGAR</name>
<keyword evidence="1" id="KW-1133">Transmembrane helix</keyword>
<dbReference type="PANTHER" id="PTHR40465:SF1">
    <property type="entry name" value="DUF6534 DOMAIN-CONTAINING PROTEIN"/>
    <property type="match status" value="1"/>
</dbReference>
<protein>
    <recommendedName>
        <fullName evidence="2">DUF6534 domain-containing protein</fullName>
    </recommendedName>
</protein>
<dbReference type="OrthoDB" id="2884999at2759"/>
<organism evidence="3 4">
    <name type="scientific">Collybia nuda</name>
    <dbReference type="NCBI Taxonomy" id="64659"/>
    <lineage>
        <taxon>Eukaryota</taxon>
        <taxon>Fungi</taxon>
        <taxon>Dikarya</taxon>
        <taxon>Basidiomycota</taxon>
        <taxon>Agaricomycotina</taxon>
        <taxon>Agaricomycetes</taxon>
        <taxon>Agaricomycetidae</taxon>
        <taxon>Agaricales</taxon>
        <taxon>Tricholomatineae</taxon>
        <taxon>Clitocybaceae</taxon>
        <taxon>Collybia</taxon>
    </lineage>
</organism>
<keyword evidence="1" id="KW-0472">Membrane</keyword>
<dbReference type="EMBL" id="MU150364">
    <property type="protein sequence ID" value="KAF9457628.1"/>
    <property type="molecule type" value="Genomic_DNA"/>
</dbReference>
<feature type="transmembrane region" description="Helical" evidence="1">
    <location>
        <begin position="115"/>
        <end position="136"/>
    </location>
</feature>
<feature type="transmembrane region" description="Helical" evidence="1">
    <location>
        <begin position="45"/>
        <end position="63"/>
    </location>
</feature>
<feature type="transmembrane region" description="Helical" evidence="1">
    <location>
        <begin position="229"/>
        <end position="249"/>
    </location>
</feature>
<feature type="transmembrane region" description="Helical" evidence="1">
    <location>
        <begin position="12"/>
        <end position="33"/>
    </location>
</feature>
<dbReference type="Proteomes" id="UP000807353">
    <property type="component" value="Unassembled WGS sequence"/>
</dbReference>
<accession>A0A9P6CE54</accession>